<dbReference type="PANTHER" id="PTHR12083">
    <property type="entry name" value="BIFUNCTIONAL POLYNUCLEOTIDE PHOSPHATASE/KINASE"/>
    <property type="match status" value="1"/>
</dbReference>
<dbReference type="SUPFAM" id="SSF52540">
    <property type="entry name" value="P-loop containing nucleoside triphosphate hydrolases"/>
    <property type="match status" value="1"/>
</dbReference>
<keyword evidence="3" id="KW-1185">Reference proteome</keyword>
<dbReference type="Pfam" id="PF13671">
    <property type="entry name" value="AAA_33"/>
    <property type="match status" value="1"/>
</dbReference>
<dbReference type="EMBL" id="WHUW01000003">
    <property type="protein sequence ID" value="KAF8449067.1"/>
    <property type="molecule type" value="Genomic_DNA"/>
</dbReference>
<accession>A0AAD4GKB6</accession>
<evidence type="ECO:0008006" key="4">
    <source>
        <dbReference type="Google" id="ProtNLM"/>
    </source>
</evidence>
<feature type="compositionally biased region" description="Gly residues" evidence="1">
    <location>
        <begin position="224"/>
        <end position="234"/>
    </location>
</feature>
<feature type="compositionally biased region" description="Polar residues" evidence="1">
    <location>
        <begin position="255"/>
        <end position="272"/>
    </location>
</feature>
<dbReference type="GO" id="GO:0046404">
    <property type="term" value="F:ATP-dependent polydeoxyribonucleotide 5'-hydroxyl-kinase activity"/>
    <property type="evidence" value="ECO:0007669"/>
    <property type="project" value="TreeGrafter"/>
</dbReference>
<proteinExistence type="predicted"/>
<dbReference type="GO" id="GO:0006281">
    <property type="term" value="P:DNA repair"/>
    <property type="evidence" value="ECO:0007669"/>
    <property type="project" value="TreeGrafter"/>
</dbReference>
<evidence type="ECO:0000313" key="3">
    <source>
        <dbReference type="Proteomes" id="UP001194468"/>
    </source>
</evidence>
<dbReference type="AlphaFoldDB" id="A0AAD4GKB6"/>
<dbReference type="Proteomes" id="UP001194468">
    <property type="component" value="Unassembled WGS sequence"/>
</dbReference>
<gene>
    <name evidence="2" type="ORF">L210DRAFT_3389039</name>
</gene>
<feature type="compositionally biased region" description="Basic and acidic residues" evidence="1">
    <location>
        <begin position="292"/>
        <end position="305"/>
    </location>
</feature>
<dbReference type="GO" id="GO:0046403">
    <property type="term" value="F:polynucleotide 3'-phosphatase activity"/>
    <property type="evidence" value="ECO:0007669"/>
    <property type="project" value="TreeGrafter"/>
</dbReference>
<sequence length="305" mass="33582">MSALEENDVGARPPLLATLPDPFQKEQTVLILVGLIGSGKSTFAQALESYFPRFRRCNQDDLGNRQQVEELAYHTLREGRSPCIDRTNVNATQRSYWSAIARAFPGTSISIIVFDTPYDVCASRLQRRISHPTIKSAQHGMAVLNKFASDFQLPSPDEEYDHIIYLRPADYPRPEYTRDDILSILGRLNASTRVAGTVVTQRNMQSYFGRAGSFSRTNRARGQRGAGGGGGGRQGFSRPRGTLHGSSRFMGRVGGSNSSNWRRPSTGTVSNWEESDHQRSAATASVPPMEGSKGKGSAEERHNST</sequence>
<protein>
    <recommendedName>
        <fullName evidence="4">P-loop containing nucleoside triphosphate hydrolase protein</fullName>
    </recommendedName>
</protein>
<evidence type="ECO:0000313" key="2">
    <source>
        <dbReference type="EMBL" id="KAF8449067.1"/>
    </source>
</evidence>
<name>A0AAD4GKB6_BOLED</name>
<organism evidence="2 3">
    <name type="scientific">Boletus edulis BED1</name>
    <dbReference type="NCBI Taxonomy" id="1328754"/>
    <lineage>
        <taxon>Eukaryota</taxon>
        <taxon>Fungi</taxon>
        <taxon>Dikarya</taxon>
        <taxon>Basidiomycota</taxon>
        <taxon>Agaricomycotina</taxon>
        <taxon>Agaricomycetes</taxon>
        <taxon>Agaricomycetidae</taxon>
        <taxon>Boletales</taxon>
        <taxon>Boletineae</taxon>
        <taxon>Boletaceae</taxon>
        <taxon>Boletoideae</taxon>
        <taxon>Boletus</taxon>
    </lineage>
</organism>
<reference evidence="2" key="2">
    <citation type="journal article" date="2020" name="Nat. Commun.">
        <title>Large-scale genome sequencing of mycorrhizal fungi provides insights into the early evolution of symbiotic traits.</title>
        <authorList>
            <person name="Miyauchi S."/>
            <person name="Kiss E."/>
            <person name="Kuo A."/>
            <person name="Drula E."/>
            <person name="Kohler A."/>
            <person name="Sanchez-Garcia M."/>
            <person name="Morin E."/>
            <person name="Andreopoulos B."/>
            <person name="Barry K.W."/>
            <person name="Bonito G."/>
            <person name="Buee M."/>
            <person name="Carver A."/>
            <person name="Chen C."/>
            <person name="Cichocki N."/>
            <person name="Clum A."/>
            <person name="Culley D."/>
            <person name="Crous P.W."/>
            <person name="Fauchery L."/>
            <person name="Girlanda M."/>
            <person name="Hayes R.D."/>
            <person name="Keri Z."/>
            <person name="LaButti K."/>
            <person name="Lipzen A."/>
            <person name="Lombard V."/>
            <person name="Magnuson J."/>
            <person name="Maillard F."/>
            <person name="Murat C."/>
            <person name="Nolan M."/>
            <person name="Ohm R.A."/>
            <person name="Pangilinan J."/>
            <person name="Pereira M.F."/>
            <person name="Perotto S."/>
            <person name="Peter M."/>
            <person name="Pfister S."/>
            <person name="Riley R."/>
            <person name="Sitrit Y."/>
            <person name="Stielow J.B."/>
            <person name="Szollosi G."/>
            <person name="Zifcakova L."/>
            <person name="Stursova M."/>
            <person name="Spatafora J.W."/>
            <person name="Tedersoo L."/>
            <person name="Vaario L.M."/>
            <person name="Yamada A."/>
            <person name="Yan M."/>
            <person name="Wang P."/>
            <person name="Xu J."/>
            <person name="Bruns T."/>
            <person name="Baldrian P."/>
            <person name="Vilgalys R."/>
            <person name="Dunand C."/>
            <person name="Henrissat B."/>
            <person name="Grigoriev I.V."/>
            <person name="Hibbett D."/>
            <person name="Nagy L.G."/>
            <person name="Martin F.M."/>
        </authorList>
    </citation>
    <scope>NUCLEOTIDE SEQUENCE</scope>
    <source>
        <strain evidence="2">BED1</strain>
    </source>
</reference>
<evidence type="ECO:0000256" key="1">
    <source>
        <dbReference type="SAM" id="MobiDB-lite"/>
    </source>
</evidence>
<comment type="caution">
    <text evidence="2">The sequence shown here is derived from an EMBL/GenBank/DDBJ whole genome shotgun (WGS) entry which is preliminary data.</text>
</comment>
<dbReference type="Gene3D" id="3.40.50.300">
    <property type="entry name" value="P-loop containing nucleotide triphosphate hydrolases"/>
    <property type="match status" value="1"/>
</dbReference>
<feature type="region of interest" description="Disordered" evidence="1">
    <location>
        <begin position="210"/>
        <end position="305"/>
    </location>
</feature>
<dbReference type="GO" id="GO:0003690">
    <property type="term" value="F:double-stranded DNA binding"/>
    <property type="evidence" value="ECO:0007669"/>
    <property type="project" value="TreeGrafter"/>
</dbReference>
<dbReference type="InterPro" id="IPR027417">
    <property type="entry name" value="P-loop_NTPase"/>
</dbReference>
<dbReference type="PANTHER" id="PTHR12083:SF9">
    <property type="entry name" value="BIFUNCTIONAL POLYNUCLEOTIDE PHOSPHATASE_KINASE"/>
    <property type="match status" value="1"/>
</dbReference>
<reference evidence="2" key="1">
    <citation type="submission" date="2019-10" db="EMBL/GenBank/DDBJ databases">
        <authorList>
            <consortium name="DOE Joint Genome Institute"/>
            <person name="Kuo A."/>
            <person name="Miyauchi S."/>
            <person name="Kiss E."/>
            <person name="Drula E."/>
            <person name="Kohler A."/>
            <person name="Sanchez-Garcia M."/>
            <person name="Andreopoulos B."/>
            <person name="Barry K.W."/>
            <person name="Bonito G."/>
            <person name="Buee M."/>
            <person name="Carver A."/>
            <person name="Chen C."/>
            <person name="Cichocki N."/>
            <person name="Clum A."/>
            <person name="Culley D."/>
            <person name="Crous P.W."/>
            <person name="Fauchery L."/>
            <person name="Girlanda M."/>
            <person name="Hayes R."/>
            <person name="Keri Z."/>
            <person name="LaButti K."/>
            <person name="Lipzen A."/>
            <person name="Lombard V."/>
            <person name="Magnuson J."/>
            <person name="Maillard F."/>
            <person name="Morin E."/>
            <person name="Murat C."/>
            <person name="Nolan M."/>
            <person name="Ohm R."/>
            <person name="Pangilinan J."/>
            <person name="Pereira M."/>
            <person name="Perotto S."/>
            <person name="Peter M."/>
            <person name="Riley R."/>
            <person name="Sitrit Y."/>
            <person name="Stielow B."/>
            <person name="Szollosi G."/>
            <person name="Zifcakova L."/>
            <person name="Stursova M."/>
            <person name="Spatafora J.W."/>
            <person name="Tedersoo L."/>
            <person name="Vaario L.-M."/>
            <person name="Yamada A."/>
            <person name="Yan M."/>
            <person name="Wang P."/>
            <person name="Xu J."/>
            <person name="Bruns T."/>
            <person name="Baldrian P."/>
            <person name="Vilgalys R."/>
            <person name="Henrissat B."/>
            <person name="Grigoriev I.V."/>
            <person name="Hibbett D."/>
            <person name="Nagy L.G."/>
            <person name="Martin F.M."/>
        </authorList>
    </citation>
    <scope>NUCLEOTIDE SEQUENCE</scope>
    <source>
        <strain evidence="2">BED1</strain>
    </source>
</reference>